<sequence>MSTILLAAYAAALVLAGGPRLARARWVARAPGLGLYAWQMWCAAVVTGALLTGITATLHWDHTHDLVCRAWRVCLDALLGAHGTAAQALAVGGAGLLGVLAVRFALAGWRLARAERRQRRRLRGLLSLTGRAMPELGATVVPAAEPAAYLLPGGGVRDVVFTSAAVDHLTGEELHAVAAHERAHATGRHYRLVRTARLLDRAFPWAPCFATAVRQVHRLAELRADDVAVRSNPPIVLARALVALAEANARHTGTRAGGPDDASALLGADGGDATERLHRLLHRPRPLPAALTRAAAGLFTLLPLMPVAIAALQRSPLAP</sequence>
<dbReference type="EMBL" id="BAABAT010000036">
    <property type="protein sequence ID" value="GAA4259588.1"/>
    <property type="molecule type" value="Genomic_DNA"/>
</dbReference>
<keyword evidence="7" id="KW-0472">Membrane</keyword>
<feature type="transmembrane region" description="Helical" evidence="7">
    <location>
        <begin position="290"/>
        <end position="312"/>
    </location>
</feature>
<evidence type="ECO:0000256" key="7">
    <source>
        <dbReference type="SAM" id="Phobius"/>
    </source>
</evidence>
<evidence type="ECO:0000256" key="6">
    <source>
        <dbReference type="RuleBase" id="RU003983"/>
    </source>
</evidence>
<proteinExistence type="inferred from homology"/>
<keyword evidence="5 6" id="KW-0482">Metalloprotease</keyword>
<evidence type="ECO:0000256" key="4">
    <source>
        <dbReference type="ARBA" id="ARBA00022833"/>
    </source>
</evidence>
<dbReference type="Gene3D" id="3.30.2010.10">
    <property type="entry name" value="Metalloproteases ('zincins'), catalytic domain"/>
    <property type="match status" value="1"/>
</dbReference>
<comment type="caution">
    <text evidence="9">The sequence shown here is derived from an EMBL/GenBank/DDBJ whole genome shotgun (WGS) entry which is preliminary data.</text>
</comment>
<dbReference type="InterPro" id="IPR001915">
    <property type="entry name" value="Peptidase_M48"/>
</dbReference>
<evidence type="ECO:0000256" key="2">
    <source>
        <dbReference type="ARBA" id="ARBA00022723"/>
    </source>
</evidence>
<name>A0ABP8DMC0_9ACTN</name>
<protein>
    <recommendedName>
        <fullName evidence="8">Peptidase M48 domain-containing protein</fullName>
    </recommendedName>
</protein>
<keyword evidence="2" id="KW-0479">Metal-binding</keyword>
<evidence type="ECO:0000256" key="1">
    <source>
        <dbReference type="ARBA" id="ARBA00022670"/>
    </source>
</evidence>
<dbReference type="CDD" id="cd07326">
    <property type="entry name" value="M56_BlaR1_MecR1_like"/>
    <property type="match status" value="1"/>
</dbReference>
<dbReference type="InterPro" id="IPR052173">
    <property type="entry name" value="Beta-lactam_resp_regulator"/>
</dbReference>
<feature type="transmembrane region" description="Helical" evidence="7">
    <location>
        <begin position="34"/>
        <end position="58"/>
    </location>
</feature>
<dbReference type="RefSeq" id="WP_345136494.1">
    <property type="nucleotide sequence ID" value="NZ_BAABAT010000036.1"/>
</dbReference>
<comment type="cofactor">
    <cofactor evidence="6">
        <name>Zn(2+)</name>
        <dbReference type="ChEBI" id="CHEBI:29105"/>
    </cofactor>
    <text evidence="6">Binds 1 zinc ion per subunit.</text>
</comment>
<comment type="similarity">
    <text evidence="6">Belongs to the peptidase M48 family.</text>
</comment>
<feature type="domain" description="Peptidase M48" evidence="8">
    <location>
        <begin position="122"/>
        <end position="198"/>
    </location>
</feature>
<organism evidence="9 10">
    <name type="scientific">Dactylosporangium darangshiense</name>
    <dbReference type="NCBI Taxonomy" id="579108"/>
    <lineage>
        <taxon>Bacteria</taxon>
        <taxon>Bacillati</taxon>
        <taxon>Actinomycetota</taxon>
        <taxon>Actinomycetes</taxon>
        <taxon>Micromonosporales</taxon>
        <taxon>Micromonosporaceae</taxon>
        <taxon>Dactylosporangium</taxon>
    </lineage>
</organism>
<feature type="transmembrane region" description="Helical" evidence="7">
    <location>
        <begin position="95"/>
        <end position="112"/>
    </location>
</feature>
<evidence type="ECO:0000256" key="3">
    <source>
        <dbReference type="ARBA" id="ARBA00022801"/>
    </source>
</evidence>
<dbReference type="Proteomes" id="UP001500620">
    <property type="component" value="Unassembled WGS sequence"/>
</dbReference>
<accession>A0ABP8DMC0</accession>
<dbReference type="PANTHER" id="PTHR34978:SF3">
    <property type="entry name" value="SLR0241 PROTEIN"/>
    <property type="match status" value="1"/>
</dbReference>
<keyword evidence="7" id="KW-1133">Transmembrane helix</keyword>
<keyword evidence="7" id="KW-0812">Transmembrane</keyword>
<gene>
    <name evidence="9" type="ORF">GCM10022255_084800</name>
</gene>
<dbReference type="Pfam" id="PF01435">
    <property type="entry name" value="Peptidase_M48"/>
    <property type="match status" value="1"/>
</dbReference>
<reference evidence="10" key="1">
    <citation type="journal article" date="2019" name="Int. J. Syst. Evol. Microbiol.">
        <title>The Global Catalogue of Microorganisms (GCM) 10K type strain sequencing project: providing services to taxonomists for standard genome sequencing and annotation.</title>
        <authorList>
            <consortium name="The Broad Institute Genomics Platform"/>
            <consortium name="The Broad Institute Genome Sequencing Center for Infectious Disease"/>
            <person name="Wu L."/>
            <person name="Ma J."/>
        </authorList>
    </citation>
    <scope>NUCLEOTIDE SEQUENCE [LARGE SCALE GENOMIC DNA]</scope>
    <source>
        <strain evidence="10">JCM 17441</strain>
    </source>
</reference>
<keyword evidence="10" id="KW-1185">Reference proteome</keyword>
<keyword evidence="3 6" id="KW-0378">Hydrolase</keyword>
<evidence type="ECO:0000313" key="9">
    <source>
        <dbReference type="EMBL" id="GAA4259588.1"/>
    </source>
</evidence>
<evidence type="ECO:0000256" key="5">
    <source>
        <dbReference type="ARBA" id="ARBA00023049"/>
    </source>
</evidence>
<keyword evidence="1 6" id="KW-0645">Protease</keyword>
<evidence type="ECO:0000313" key="10">
    <source>
        <dbReference type="Proteomes" id="UP001500620"/>
    </source>
</evidence>
<evidence type="ECO:0000259" key="8">
    <source>
        <dbReference type="Pfam" id="PF01435"/>
    </source>
</evidence>
<dbReference type="PANTHER" id="PTHR34978">
    <property type="entry name" value="POSSIBLE SENSOR-TRANSDUCER PROTEIN BLAR"/>
    <property type="match status" value="1"/>
</dbReference>
<keyword evidence="4 6" id="KW-0862">Zinc</keyword>